<evidence type="ECO:0008006" key="2">
    <source>
        <dbReference type="Google" id="ProtNLM"/>
    </source>
</evidence>
<evidence type="ECO:0000313" key="1">
    <source>
        <dbReference type="EMBL" id="CUR55300.1"/>
    </source>
</evidence>
<accession>A0A2P2BZU8</accession>
<dbReference type="PROSITE" id="PS51257">
    <property type="entry name" value="PROKAR_LIPOPROTEIN"/>
    <property type="match status" value="1"/>
</dbReference>
<dbReference type="AlphaFoldDB" id="A0A2P2BZU8"/>
<dbReference type="EMBL" id="CZKA01000017">
    <property type="protein sequence ID" value="CUR55300.1"/>
    <property type="molecule type" value="Genomic_DNA"/>
</dbReference>
<reference evidence="1" key="1">
    <citation type="submission" date="2015-08" db="EMBL/GenBank/DDBJ databases">
        <authorList>
            <person name="Babu N.S."/>
            <person name="Beckwith C.J."/>
            <person name="Beseler K.G."/>
            <person name="Brison A."/>
            <person name="Carone J.V."/>
            <person name="Caskin T.P."/>
            <person name="Diamond M."/>
            <person name="Durham M.E."/>
            <person name="Foxe J.M."/>
            <person name="Go M."/>
            <person name="Henderson B.A."/>
            <person name="Jones I.B."/>
            <person name="McGettigan J.A."/>
            <person name="Micheletti S.J."/>
            <person name="Nasrallah M.E."/>
            <person name="Ortiz D."/>
            <person name="Piller C.R."/>
            <person name="Privatt S.R."/>
            <person name="Schneider S.L."/>
            <person name="Sharp S."/>
            <person name="Smith T.C."/>
            <person name="Stanton J.D."/>
            <person name="Ullery H.E."/>
            <person name="Wilson R.J."/>
            <person name="Serrano M.G."/>
            <person name="Buck G."/>
            <person name="Lee V."/>
            <person name="Wang Y."/>
            <person name="Carvalho R."/>
            <person name="Voegtly L."/>
            <person name="Shi R."/>
            <person name="Duckworth R."/>
            <person name="Johnson A."/>
            <person name="Loviza R."/>
            <person name="Walstead R."/>
            <person name="Shah Z."/>
            <person name="Kiflezghi M."/>
            <person name="Wade K."/>
            <person name="Ball S.L."/>
            <person name="Bradley K.W."/>
            <person name="Asai D.J."/>
            <person name="Bowman C.A."/>
            <person name="Russell D.A."/>
            <person name="Pope W.H."/>
            <person name="Jacobs-Sera D."/>
            <person name="Hendrix R.W."/>
            <person name="Hatfull G.F."/>
        </authorList>
    </citation>
    <scope>NUCLEOTIDE SEQUENCE</scope>
</reference>
<sequence length="349" mass="38061">MNARVVLISLLACLALAGCGESTQGPGGRAPFTLPVGPSEWDVSPPAWFYQGTLHVGERTVDLGERVDEFVLGATGVYWMRGQTLMFTSAEGEAQKVEDVGWRNLAVSADRSVFATVDQSRGPTDDYGTHVLQLAAFDTRTGEQLFRTPDKQPRDGDDLAALYGEIMPLLRGVSSDRVFFDGTTIHLDDDSTVPASRDAVGIEVYEGYAETLFPDGYHVSLRGEGRHRELAESSMDGGGLLSPDRSTIFDESVWPTPAVVYDAATGRQRPIDAPWEHFSLVGWSDEDTFFGVAQRIDEQNITNVLRAKQVVTCELRTLACTPVSPVIPTDDEDLGRWPAFLIEGSGSQV</sequence>
<organism evidence="1">
    <name type="scientific">metagenome</name>
    <dbReference type="NCBI Taxonomy" id="256318"/>
    <lineage>
        <taxon>unclassified sequences</taxon>
        <taxon>metagenomes</taxon>
    </lineage>
</organism>
<name>A0A2P2BZU8_9ZZZZ</name>
<gene>
    <name evidence="1" type="ORF">NOCA2240072</name>
</gene>
<proteinExistence type="predicted"/>
<protein>
    <recommendedName>
        <fullName evidence="2">Lipoprotein</fullName>
    </recommendedName>
</protein>